<dbReference type="Proteomes" id="UP001549773">
    <property type="component" value="Unassembled WGS sequence"/>
</dbReference>
<gene>
    <name evidence="3" type="ORF">ABXZ32_02950</name>
</gene>
<dbReference type="EMBL" id="JBEWYP010000001">
    <property type="protein sequence ID" value="MET7028333.1"/>
    <property type="molecule type" value="Genomic_DNA"/>
</dbReference>
<dbReference type="InterPro" id="IPR013538">
    <property type="entry name" value="ASHA1/2-like_C"/>
</dbReference>
<evidence type="ECO:0000259" key="2">
    <source>
        <dbReference type="Pfam" id="PF08327"/>
    </source>
</evidence>
<accession>A0ABV2TSS7</accession>
<organism evidence="3 4">
    <name type="scientific">Sediminicola luteus</name>
    <dbReference type="NCBI Taxonomy" id="319238"/>
    <lineage>
        <taxon>Bacteria</taxon>
        <taxon>Pseudomonadati</taxon>
        <taxon>Bacteroidota</taxon>
        <taxon>Flavobacteriia</taxon>
        <taxon>Flavobacteriales</taxon>
        <taxon>Flavobacteriaceae</taxon>
        <taxon>Sediminicola</taxon>
    </lineage>
</organism>
<dbReference type="Gene3D" id="3.30.530.20">
    <property type="match status" value="1"/>
</dbReference>
<feature type="domain" description="Activator of Hsp90 ATPase homologue 1/2-like C-terminal" evidence="2">
    <location>
        <begin position="17"/>
        <end position="145"/>
    </location>
</feature>
<dbReference type="RefSeq" id="WP_354617189.1">
    <property type="nucleotide sequence ID" value="NZ_JBEWYP010000001.1"/>
</dbReference>
<comment type="similarity">
    <text evidence="1">Belongs to the AHA1 family.</text>
</comment>
<evidence type="ECO:0000313" key="3">
    <source>
        <dbReference type="EMBL" id="MET7028333.1"/>
    </source>
</evidence>
<reference evidence="3 4" key="1">
    <citation type="submission" date="2024-07" db="EMBL/GenBank/DDBJ databases">
        <title>The genome sequence of type strain Sediminicola luteus GDMCC 1.2596T.</title>
        <authorList>
            <person name="Liu Y."/>
        </authorList>
    </citation>
    <scope>NUCLEOTIDE SEQUENCE [LARGE SCALE GENOMIC DNA]</scope>
    <source>
        <strain evidence="3 4">GDMCC 1.2596</strain>
    </source>
</reference>
<dbReference type="SUPFAM" id="SSF55961">
    <property type="entry name" value="Bet v1-like"/>
    <property type="match status" value="1"/>
</dbReference>
<dbReference type="Pfam" id="PF08327">
    <property type="entry name" value="AHSA1"/>
    <property type="match status" value="1"/>
</dbReference>
<dbReference type="CDD" id="cd07814">
    <property type="entry name" value="SRPBCC_CalC_Aha1-like"/>
    <property type="match status" value="1"/>
</dbReference>
<evidence type="ECO:0000256" key="1">
    <source>
        <dbReference type="ARBA" id="ARBA00006817"/>
    </source>
</evidence>
<proteinExistence type="inferred from homology"/>
<name>A0ABV2TSS7_9FLAO</name>
<sequence length="149" mass="17502">MIKQAREIPIIVEQEYNVPVSLLWVAITNLDHMKGWFFDNIPAFEPIVGFQTSFPVHLEERTFTHQWSIIKVVPLKKITYHWSYSEFEGEGLVTFELFDDGDKSSLRLTNVGLETFPDDIPEFSRESAENGWDYFIKQNLKKYLETSLH</sequence>
<evidence type="ECO:0000313" key="4">
    <source>
        <dbReference type="Proteomes" id="UP001549773"/>
    </source>
</evidence>
<keyword evidence="4" id="KW-1185">Reference proteome</keyword>
<protein>
    <submittedName>
        <fullName evidence="3">SRPBCC domain-containing protein</fullName>
    </submittedName>
</protein>
<dbReference type="InterPro" id="IPR023393">
    <property type="entry name" value="START-like_dom_sf"/>
</dbReference>
<comment type="caution">
    <text evidence="3">The sequence shown here is derived from an EMBL/GenBank/DDBJ whole genome shotgun (WGS) entry which is preliminary data.</text>
</comment>